<sequence length="327" mass="36046">MSSFPADLVPPTVALAKAVPAIPESNGLPGGAVYEPKWDGFRLTIIKDGDVHLWSRQKRELTDAFPDLARAAHDQLPDGVIVDGEAIVWSEGRLDFGALQQRLVLRHERREREVSARPAAYAAFDVLAVDYRDARELGFADRRSLLEELAGGWQEPLTLSPATRDEDEAAEWFATLPEQGIEGLVVKGAAQPYRGNRRDWVKVKHRDTVDVIVGAVNGTIAHPRELIIGLPDDDGALRIVGHSTALSSAAAGELKGVIAKPAGSHPWPKTREANRWRHESSELTLVEPFVIEISADTARDDGVFRHPVRFVRLRPEMTPADLGRRRA</sequence>
<dbReference type="RefSeq" id="WP_344790513.1">
    <property type="nucleotide sequence ID" value="NZ_BAABBV010000001.1"/>
</dbReference>
<evidence type="ECO:0000313" key="6">
    <source>
        <dbReference type="Proteomes" id="UP001415169"/>
    </source>
</evidence>
<comment type="caution">
    <text evidence="5">The sequence shown here is derived from an EMBL/GenBank/DDBJ whole genome shotgun (WGS) entry which is preliminary data.</text>
</comment>
<dbReference type="EMBL" id="BAABBV010000001">
    <property type="protein sequence ID" value="GAA4157243.1"/>
    <property type="molecule type" value="Genomic_DNA"/>
</dbReference>
<protein>
    <submittedName>
        <fullName evidence="5">ATP-dependent DNA ligase</fullName>
    </submittedName>
</protein>
<dbReference type="InterPro" id="IPR050191">
    <property type="entry name" value="ATP-dep_DNA_ligase"/>
</dbReference>
<dbReference type="Proteomes" id="UP001415169">
    <property type="component" value="Unassembled WGS sequence"/>
</dbReference>
<gene>
    <name evidence="5" type="ORF">GCM10022286_08620</name>
</gene>
<evidence type="ECO:0000313" key="5">
    <source>
        <dbReference type="EMBL" id="GAA4157243.1"/>
    </source>
</evidence>
<dbReference type="Pfam" id="PF01068">
    <property type="entry name" value="DNA_ligase_A_M"/>
    <property type="match status" value="1"/>
</dbReference>
<evidence type="ECO:0000259" key="4">
    <source>
        <dbReference type="Pfam" id="PF01068"/>
    </source>
</evidence>
<feature type="domain" description="ATP-dependent DNA ligase family profile" evidence="4">
    <location>
        <begin position="15"/>
        <end position="204"/>
    </location>
</feature>
<name>A0ABP7ZGJ4_9MICO</name>
<organism evidence="5 6">
    <name type="scientific">Gryllotalpicola daejeonensis</name>
    <dbReference type="NCBI Taxonomy" id="993087"/>
    <lineage>
        <taxon>Bacteria</taxon>
        <taxon>Bacillati</taxon>
        <taxon>Actinomycetota</taxon>
        <taxon>Actinomycetes</taxon>
        <taxon>Micrococcales</taxon>
        <taxon>Microbacteriaceae</taxon>
        <taxon>Gryllotalpicola</taxon>
    </lineage>
</organism>
<evidence type="ECO:0000256" key="3">
    <source>
        <dbReference type="ARBA" id="ARBA00034003"/>
    </source>
</evidence>
<dbReference type="GO" id="GO:0016874">
    <property type="term" value="F:ligase activity"/>
    <property type="evidence" value="ECO:0007669"/>
    <property type="project" value="UniProtKB-KW"/>
</dbReference>
<dbReference type="PANTHER" id="PTHR45674:SF4">
    <property type="entry name" value="DNA LIGASE 1"/>
    <property type="match status" value="1"/>
</dbReference>
<keyword evidence="6" id="KW-1185">Reference proteome</keyword>
<evidence type="ECO:0000256" key="2">
    <source>
        <dbReference type="ARBA" id="ARBA00022598"/>
    </source>
</evidence>
<reference evidence="5" key="1">
    <citation type="journal article" date="2014" name="Int. J. Syst. Evol. Microbiol.">
        <title>Complete genome of a new Firmicutes species belonging to the dominant human colonic microbiota ('Ruminococcus bicirculans') reveals two chromosomes and a selective capacity to utilize plant glucans.</title>
        <authorList>
            <consortium name="NISC Comparative Sequencing Program"/>
            <person name="Wegmann U."/>
            <person name="Louis P."/>
            <person name="Goesmann A."/>
            <person name="Henrissat B."/>
            <person name="Duncan S.H."/>
            <person name="Flint H.J."/>
        </authorList>
    </citation>
    <scope>NUCLEOTIDE SEQUENCE</scope>
    <source>
        <strain evidence="5">JCM 17590</strain>
    </source>
</reference>
<dbReference type="InterPro" id="IPR012340">
    <property type="entry name" value="NA-bd_OB-fold"/>
</dbReference>
<comment type="similarity">
    <text evidence="1">Belongs to the ATP-dependent DNA ligase family.</text>
</comment>
<dbReference type="SUPFAM" id="SSF56091">
    <property type="entry name" value="DNA ligase/mRNA capping enzyme, catalytic domain"/>
    <property type="match status" value="1"/>
</dbReference>
<dbReference type="PANTHER" id="PTHR45674">
    <property type="entry name" value="DNA LIGASE 1/3 FAMILY MEMBER"/>
    <property type="match status" value="1"/>
</dbReference>
<reference evidence="5" key="2">
    <citation type="submission" date="2023-12" db="EMBL/GenBank/DDBJ databases">
        <authorList>
            <person name="Sun Q."/>
            <person name="Inoue M."/>
        </authorList>
    </citation>
    <scope>NUCLEOTIDE SEQUENCE</scope>
    <source>
        <strain evidence="5">JCM 17590</strain>
    </source>
</reference>
<dbReference type="InterPro" id="IPR044119">
    <property type="entry name" value="Adenylation_LigC-like"/>
</dbReference>
<evidence type="ECO:0000256" key="1">
    <source>
        <dbReference type="ARBA" id="ARBA00007572"/>
    </source>
</evidence>
<proteinExistence type="inferred from homology"/>
<comment type="catalytic activity">
    <reaction evidence="3">
        <text>ATP + (deoxyribonucleotide)n-3'-hydroxyl + 5'-phospho-(deoxyribonucleotide)m = (deoxyribonucleotide)n+m + AMP + diphosphate.</text>
        <dbReference type="EC" id="6.5.1.1"/>
    </reaction>
</comment>
<dbReference type="Gene3D" id="3.30.470.30">
    <property type="entry name" value="DNA ligase/mRNA capping enzyme"/>
    <property type="match status" value="1"/>
</dbReference>
<dbReference type="CDD" id="cd07905">
    <property type="entry name" value="Adenylation_DNA_ligase_LigC"/>
    <property type="match status" value="1"/>
</dbReference>
<accession>A0ABP7ZGJ4</accession>
<dbReference type="InterPro" id="IPR012310">
    <property type="entry name" value="DNA_ligase_ATP-dep_cent"/>
</dbReference>
<keyword evidence="2 5" id="KW-0436">Ligase</keyword>
<dbReference type="Gene3D" id="2.40.50.140">
    <property type="entry name" value="Nucleic acid-binding proteins"/>
    <property type="match status" value="1"/>
</dbReference>